<sequence>MFETTLDFKVGNETCKTWSKVIGDLKSGIRSLVTLHGGPRMSQIYTISHTSIYPDTTYGIPVIFYDQLGIVAPSRLPEGQRSGQSPGVEDDFYLLGHSWGGTHAADYTFTRHAKQVPEDFQDILREHEKEGTTLSKEYQDGAQVLYNRRTCKVIPLPEELVASFKMMEDHLREGPQGFFVAPFIGRIPKVKWIKFAKSHRPFWEGGEYYFKMIGDFLLARAAPCSIASMLIWYRWI</sequence>
<reference evidence="2" key="2">
    <citation type="submission" date="2015-01" db="EMBL/GenBank/DDBJ databases">
        <title>Evolutionary Origins and Diversification of the Mycorrhizal Mutualists.</title>
        <authorList>
            <consortium name="DOE Joint Genome Institute"/>
            <consortium name="Mycorrhizal Genomics Consortium"/>
            <person name="Kohler A."/>
            <person name="Kuo A."/>
            <person name="Nagy L.G."/>
            <person name="Floudas D."/>
            <person name="Copeland A."/>
            <person name="Barry K.W."/>
            <person name="Cichocki N."/>
            <person name="Veneault-Fourrey C."/>
            <person name="LaButti K."/>
            <person name="Lindquist E.A."/>
            <person name="Lipzen A."/>
            <person name="Lundell T."/>
            <person name="Morin E."/>
            <person name="Murat C."/>
            <person name="Riley R."/>
            <person name="Ohm R."/>
            <person name="Sun H."/>
            <person name="Tunlid A."/>
            <person name="Henrissat B."/>
            <person name="Grigoriev I.V."/>
            <person name="Hibbett D.S."/>
            <person name="Martin F."/>
        </authorList>
    </citation>
    <scope>NUCLEOTIDE SEQUENCE [LARGE SCALE GENOMIC DNA]</scope>
    <source>
        <strain evidence="2">Ve08.2h10</strain>
    </source>
</reference>
<organism evidence="1 2">
    <name type="scientific">Paxillus rubicundulus Ve08.2h10</name>
    <dbReference type="NCBI Taxonomy" id="930991"/>
    <lineage>
        <taxon>Eukaryota</taxon>
        <taxon>Fungi</taxon>
        <taxon>Dikarya</taxon>
        <taxon>Basidiomycota</taxon>
        <taxon>Agaricomycotina</taxon>
        <taxon>Agaricomycetes</taxon>
        <taxon>Agaricomycetidae</taxon>
        <taxon>Boletales</taxon>
        <taxon>Paxilineae</taxon>
        <taxon>Paxillaceae</taxon>
        <taxon>Paxillus</taxon>
    </lineage>
</organism>
<dbReference type="InParanoid" id="A0A0D0E013"/>
<keyword evidence="2" id="KW-1185">Reference proteome</keyword>
<protein>
    <recommendedName>
        <fullName evidence="3">AB hydrolase-1 domain-containing protein</fullName>
    </recommendedName>
</protein>
<dbReference type="Proteomes" id="UP000054538">
    <property type="component" value="Unassembled WGS sequence"/>
</dbReference>
<dbReference type="SUPFAM" id="SSF53474">
    <property type="entry name" value="alpha/beta-Hydrolases"/>
    <property type="match status" value="1"/>
</dbReference>
<reference evidence="1 2" key="1">
    <citation type="submission" date="2014-04" db="EMBL/GenBank/DDBJ databases">
        <authorList>
            <consortium name="DOE Joint Genome Institute"/>
            <person name="Kuo A."/>
            <person name="Kohler A."/>
            <person name="Jargeat P."/>
            <person name="Nagy L.G."/>
            <person name="Floudas D."/>
            <person name="Copeland A."/>
            <person name="Barry K.W."/>
            <person name="Cichocki N."/>
            <person name="Veneault-Fourrey C."/>
            <person name="LaButti K."/>
            <person name="Lindquist E.A."/>
            <person name="Lipzen A."/>
            <person name="Lundell T."/>
            <person name="Morin E."/>
            <person name="Murat C."/>
            <person name="Sun H."/>
            <person name="Tunlid A."/>
            <person name="Henrissat B."/>
            <person name="Grigoriev I.V."/>
            <person name="Hibbett D.S."/>
            <person name="Martin F."/>
            <person name="Nordberg H.P."/>
            <person name="Cantor M.N."/>
            <person name="Hua S.X."/>
        </authorList>
    </citation>
    <scope>NUCLEOTIDE SEQUENCE [LARGE SCALE GENOMIC DNA]</scope>
    <source>
        <strain evidence="1 2">Ve08.2h10</strain>
    </source>
</reference>
<dbReference type="OrthoDB" id="190201at2759"/>
<dbReference type="InterPro" id="IPR029058">
    <property type="entry name" value="AB_hydrolase_fold"/>
</dbReference>
<dbReference type="EMBL" id="KN825230">
    <property type="protein sequence ID" value="KIK92924.1"/>
    <property type="molecule type" value="Genomic_DNA"/>
</dbReference>
<proteinExistence type="predicted"/>
<gene>
    <name evidence="1" type="ORF">PAXRUDRAFT_34318</name>
</gene>
<evidence type="ECO:0000313" key="2">
    <source>
        <dbReference type="Proteomes" id="UP000054538"/>
    </source>
</evidence>
<evidence type="ECO:0000313" key="1">
    <source>
        <dbReference type="EMBL" id="KIK92924.1"/>
    </source>
</evidence>
<dbReference type="Gene3D" id="3.40.50.1820">
    <property type="entry name" value="alpha/beta hydrolase"/>
    <property type="match status" value="1"/>
</dbReference>
<name>A0A0D0E013_9AGAM</name>
<evidence type="ECO:0008006" key="3">
    <source>
        <dbReference type="Google" id="ProtNLM"/>
    </source>
</evidence>
<dbReference type="STRING" id="930991.A0A0D0E013"/>
<dbReference type="HOGENOM" id="CLU_020336_15_1_1"/>
<dbReference type="AlphaFoldDB" id="A0A0D0E013"/>
<accession>A0A0D0E013</accession>